<proteinExistence type="predicted"/>
<evidence type="ECO:0000313" key="1">
    <source>
        <dbReference type="EMBL" id="CAB4125141.1"/>
    </source>
</evidence>
<sequence>MATYKYAEMASTAMNIVDFLKKKGITASVKTSRYQTQIKSVEVTFSDSLDTLIKQTGLNCTLSDISATDEKAISGKYKAKLLTLSSAVSGNKKGDSCFILNTYTEKGSLKTKDLAPEKLDLAGAKGYSTLDSFDKAVYVGITNLKVGSDIKSALTSLYKSVADNKTKTDSVGFNVAAKKAMASIKPQDKQAIGKDFGEILSLRWYLTQDHSKGWTQFGFSVISNEALVDFYVNKTISGKKIKSDVSAKFEAGAAPSIGAIVSNIDKVYKAPKPEEKKAIDVLKALAGDGGNTSTKILKAFETLKLPAYTKLKSVIGAKGNFTITDVSDSIQKIASAVKTPANRVKMFNTEFAPVYAALGKNASPDSLNVVFGTPTYKKYYSLILAPMGYALVEYMNKTKIYQDILNSISREMKTEQVYLNFSGDNMVFHKKLFSDAEFKFAYGANAKDSDNTGIKFSMK</sequence>
<dbReference type="EMBL" id="LR796186">
    <property type="protein sequence ID" value="CAB4125141.1"/>
    <property type="molecule type" value="Genomic_DNA"/>
</dbReference>
<accession>A0A6J5KT76</accession>
<protein>
    <submittedName>
        <fullName evidence="1">Uncharacterized protein</fullName>
    </submittedName>
</protein>
<name>A0A6J5KT76_9CAUD</name>
<reference evidence="1" key="1">
    <citation type="submission" date="2020-04" db="EMBL/GenBank/DDBJ databases">
        <authorList>
            <person name="Chiriac C."/>
            <person name="Salcher M."/>
            <person name="Ghai R."/>
            <person name="Kavagutti S V."/>
        </authorList>
    </citation>
    <scope>NUCLEOTIDE SEQUENCE</scope>
</reference>
<organism evidence="1">
    <name type="scientific">uncultured Caudovirales phage</name>
    <dbReference type="NCBI Taxonomy" id="2100421"/>
    <lineage>
        <taxon>Viruses</taxon>
        <taxon>Duplodnaviria</taxon>
        <taxon>Heunggongvirae</taxon>
        <taxon>Uroviricota</taxon>
        <taxon>Caudoviricetes</taxon>
        <taxon>Peduoviridae</taxon>
        <taxon>Maltschvirus</taxon>
        <taxon>Maltschvirus maltsch</taxon>
    </lineage>
</organism>
<gene>
    <name evidence="1" type="ORF">UFOVP58_69</name>
</gene>